<evidence type="ECO:0000256" key="3">
    <source>
        <dbReference type="SAM" id="SignalP"/>
    </source>
</evidence>
<dbReference type="STRING" id="1849047.A0A3D8SDE5"/>
<feature type="signal peptide" evidence="3">
    <location>
        <begin position="1"/>
        <end position="18"/>
    </location>
</feature>
<reference evidence="5 6" key="1">
    <citation type="journal article" date="2018" name="IMA Fungus">
        <title>IMA Genome-F 9: Draft genome sequence of Annulohypoxylon stygium, Aspergillus mulundensis, Berkeleyomyces basicola (syn. Thielaviopsis basicola), Ceratocystis smalleyi, two Cercospora beticola strains, Coleophoma cylindrospora, Fusarium fracticaudum, Phialophora cf. hyalina, and Morchella septimelata.</title>
        <authorList>
            <person name="Wingfield B.D."/>
            <person name="Bills G.F."/>
            <person name="Dong Y."/>
            <person name="Huang W."/>
            <person name="Nel W.J."/>
            <person name="Swalarsk-Parry B.S."/>
            <person name="Vaghefi N."/>
            <person name="Wilken P.M."/>
            <person name="An Z."/>
            <person name="de Beer Z.W."/>
            <person name="De Vos L."/>
            <person name="Chen L."/>
            <person name="Duong T.A."/>
            <person name="Gao Y."/>
            <person name="Hammerbacher A."/>
            <person name="Kikkert J.R."/>
            <person name="Li Y."/>
            <person name="Li H."/>
            <person name="Li K."/>
            <person name="Li Q."/>
            <person name="Liu X."/>
            <person name="Ma X."/>
            <person name="Naidoo K."/>
            <person name="Pethybridge S.J."/>
            <person name="Sun J."/>
            <person name="Steenkamp E.T."/>
            <person name="van der Nest M.A."/>
            <person name="van Wyk S."/>
            <person name="Wingfield M.J."/>
            <person name="Xiong C."/>
            <person name="Yue Q."/>
            <person name="Zhang X."/>
        </authorList>
    </citation>
    <scope>NUCLEOTIDE SEQUENCE [LARGE SCALE GENOMIC DNA]</scope>
    <source>
        <strain evidence="5 6">BP6252</strain>
    </source>
</reference>
<feature type="chain" id="PRO_5017635090" description="Yeast cell wall synthesis Kre9/Knh1-like N-terminal domain-containing protein" evidence="3">
    <location>
        <begin position="19"/>
        <end position="214"/>
    </location>
</feature>
<keyword evidence="1 3" id="KW-0732">Signal</keyword>
<name>A0A3D8SDE5_9HELO</name>
<dbReference type="OrthoDB" id="2260257at2759"/>
<evidence type="ECO:0000313" key="6">
    <source>
        <dbReference type="Proteomes" id="UP000256645"/>
    </source>
</evidence>
<evidence type="ECO:0000256" key="2">
    <source>
        <dbReference type="SAM" id="MobiDB-lite"/>
    </source>
</evidence>
<gene>
    <name evidence="5" type="ORF">BP6252_01956</name>
</gene>
<dbReference type="AlphaFoldDB" id="A0A3D8SDE5"/>
<dbReference type="Proteomes" id="UP000256645">
    <property type="component" value="Unassembled WGS sequence"/>
</dbReference>
<comment type="caution">
    <text evidence="5">The sequence shown here is derived from an EMBL/GenBank/DDBJ whole genome shotgun (WGS) entry which is preliminary data.</text>
</comment>
<evidence type="ECO:0000256" key="1">
    <source>
        <dbReference type="ARBA" id="ARBA00022729"/>
    </source>
</evidence>
<organism evidence="5 6">
    <name type="scientific">Coleophoma cylindrospora</name>
    <dbReference type="NCBI Taxonomy" id="1849047"/>
    <lineage>
        <taxon>Eukaryota</taxon>
        <taxon>Fungi</taxon>
        <taxon>Dikarya</taxon>
        <taxon>Ascomycota</taxon>
        <taxon>Pezizomycotina</taxon>
        <taxon>Leotiomycetes</taxon>
        <taxon>Helotiales</taxon>
        <taxon>Dermateaceae</taxon>
        <taxon>Coleophoma</taxon>
    </lineage>
</organism>
<dbReference type="InterPro" id="IPR018466">
    <property type="entry name" value="Kre9/Knh1-like_N"/>
</dbReference>
<evidence type="ECO:0000313" key="5">
    <source>
        <dbReference type="EMBL" id="RDW84366.1"/>
    </source>
</evidence>
<dbReference type="Pfam" id="PF10342">
    <property type="entry name" value="Kre9_KNH"/>
    <property type="match status" value="1"/>
</dbReference>
<dbReference type="PANTHER" id="PTHR40633:SF1">
    <property type="entry name" value="GPI ANCHORED SERINE-THREONINE RICH PROTEIN (AFU_ORTHOLOGUE AFUA_1G03630)"/>
    <property type="match status" value="1"/>
</dbReference>
<feature type="domain" description="Yeast cell wall synthesis Kre9/Knh1-like N-terminal" evidence="4">
    <location>
        <begin position="28"/>
        <end position="113"/>
    </location>
</feature>
<feature type="region of interest" description="Disordered" evidence="2">
    <location>
        <begin position="115"/>
        <end position="197"/>
    </location>
</feature>
<evidence type="ECO:0000259" key="4">
    <source>
        <dbReference type="Pfam" id="PF10342"/>
    </source>
</evidence>
<dbReference type="EMBL" id="PDLM01000002">
    <property type="protein sequence ID" value="RDW84366.1"/>
    <property type="molecule type" value="Genomic_DNA"/>
</dbReference>
<proteinExistence type="predicted"/>
<sequence length="214" mass="21350">MQYSTSLLFAALASVVAAQNPFTFTTLSSITAGQQFNITWAPSTGTTDTISLVLRQGNSANLNTIETIAGKIQNTGFYLWTPSTTLVNGPDYAFEIVDDGNTAIVNYSNQFSISSPNTVTPSSTATSSSASSTGSTVTTTNSSGSSTSTGTSTGTASSTASATDKSTSSSKSSTSTATSSSATPTTTATSMNSGASLKVGGGMLALVGAVMAAL</sequence>
<dbReference type="InterPro" id="IPR052982">
    <property type="entry name" value="SRP1/TIP1-like"/>
</dbReference>
<keyword evidence="6" id="KW-1185">Reference proteome</keyword>
<protein>
    <recommendedName>
        <fullName evidence="4">Yeast cell wall synthesis Kre9/Knh1-like N-terminal domain-containing protein</fullName>
    </recommendedName>
</protein>
<accession>A0A3D8SDE5</accession>
<dbReference type="PANTHER" id="PTHR40633">
    <property type="entry name" value="MATRIX PROTEIN, PUTATIVE (AFU_ORTHOLOGUE AFUA_8G05410)-RELATED"/>
    <property type="match status" value="1"/>
</dbReference>
<feature type="compositionally biased region" description="Low complexity" evidence="2">
    <location>
        <begin position="115"/>
        <end position="190"/>
    </location>
</feature>